<evidence type="ECO:0000313" key="2">
    <source>
        <dbReference type="Proteomes" id="UP000531251"/>
    </source>
</evidence>
<dbReference type="CDD" id="cd04186">
    <property type="entry name" value="GT_2_like_c"/>
    <property type="match status" value="1"/>
</dbReference>
<dbReference type="Pfam" id="PF13641">
    <property type="entry name" value="Glyco_tranf_2_3"/>
    <property type="match status" value="1"/>
</dbReference>
<dbReference type="EMBL" id="JAATJB010000002">
    <property type="protein sequence ID" value="NJB96628.1"/>
    <property type="molecule type" value="Genomic_DNA"/>
</dbReference>
<accession>A0A7X5XX75</accession>
<organism evidence="1 2">
    <name type="scientific">Sphingomonas trueperi</name>
    <dbReference type="NCBI Taxonomy" id="53317"/>
    <lineage>
        <taxon>Bacteria</taxon>
        <taxon>Pseudomonadati</taxon>
        <taxon>Pseudomonadota</taxon>
        <taxon>Alphaproteobacteria</taxon>
        <taxon>Sphingomonadales</taxon>
        <taxon>Sphingomonadaceae</taxon>
        <taxon>Sphingomonas</taxon>
    </lineage>
</organism>
<dbReference type="RefSeq" id="WP_125975716.1">
    <property type="nucleotide sequence ID" value="NZ_BAAADY010000017.1"/>
</dbReference>
<proteinExistence type="predicted"/>
<dbReference type="PANTHER" id="PTHR43179:SF7">
    <property type="entry name" value="RHAMNOSYLTRANSFERASE WBBL"/>
    <property type="match status" value="1"/>
</dbReference>
<protein>
    <submittedName>
        <fullName evidence="1">GT2 family glycosyltransferase</fullName>
    </submittedName>
</protein>
<keyword evidence="1" id="KW-0808">Transferase</keyword>
<dbReference type="Gene3D" id="3.90.550.10">
    <property type="entry name" value="Spore Coat Polysaccharide Biosynthesis Protein SpsA, Chain A"/>
    <property type="match status" value="1"/>
</dbReference>
<dbReference type="GO" id="GO:0016740">
    <property type="term" value="F:transferase activity"/>
    <property type="evidence" value="ECO:0007669"/>
    <property type="project" value="UniProtKB-KW"/>
</dbReference>
<evidence type="ECO:0000313" key="1">
    <source>
        <dbReference type="EMBL" id="NJB96628.1"/>
    </source>
</evidence>
<dbReference type="PANTHER" id="PTHR43179">
    <property type="entry name" value="RHAMNOSYLTRANSFERASE WBBL"/>
    <property type="match status" value="1"/>
</dbReference>
<gene>
    <name evidence="1" type="ORF">GGR89_000928</name>
</gene>
<keyword evidence="2" id="KW-1185">Reference proteome</keyword>
<dbReference type="InterPro" id="IPR029044">
    <property type="entry name" value="Nucleotide-diphossugar_trans"/>
</dbReference>
<name>A0A7X5XX75_9SPHN</name>
<comment type="caution">
    <text evidence="1">The sequence shown here is derived from an EMBL/GenBank/DDBJ whole genome shotgun (WGS) entry which is preliminary data.</text>
</comment>
<dbReference type="SUPFAM" id="SSF53448">
    <property type="entry name" value="Nucleotide-diphospho-sugar transferases"/>
    <property type="match status" value="1"/>
</dbReference>
<dbReference type="Proteomes" id="UP000531251">
    <property type="component" value="Unassembled WGS sequence"/>
</dbReference>
<reference evidence="1 2" key="1">
    <citation type="submission" date="2020-03" db="EMBL/GenBank/DDBJ databases">
        <title>Genomic Encyclopedia of Type Strains, Phase IV (KMG-IV): sequencing the most valuable type-strain genomes for metagenomic binning, comparative biology and taxonomic classification.</title>
        <authorList>
            <person name="Goeker M."/>
        </authorList>
    </citation>
    <scope>NUCLEOTIDE SEQUENCE [LARGE SCALE GENOMIC DNA]</scope>
    <source>
        <strain evidence="1 2">DSM 7225</strain>
    </source>
</reference>
<dbReference type="AlphaFoldDB" id="A0A7X5XX75"/>
<sequence length="317" mass="34192">MSTEATPHVSVLVVAYHSTDFIRQCVAGIAAAAPTTPHEILMIDNGGGDTEALVRAELPQVRIVPSEGNIGFGAGNNRCAAHARAPLLLLVNPDAVPQPGAIDRLVAFARATPEAAAWGGRSYDPAGNLDAANFLALPTPGDFVLSVVSAGRLRRGGLPAEATTHGPVDVLNGGFMMVRADVWREIGGFDESFFLYSEEVDLFKRIRDKGYAVLVDPEVKVMHDAGSGHSLSAGRIMFMTIGRMHYARKHYSPGGAIVAGWGIWFAALKYAVLGKLLAGVVPGKRERFKTVSRAWTPIVRERQRWWYGYRTGNEGRS</sequence>